<evidence type="ECO:0000313" key="3">
    <source>
        <dbReference type="Proteomes" id="UP000187735"/>
    </source>
</evidence>
<dbReference type="PANTHER" id="PTHR30093">
    <property type="entry name" value="GENERAL SECRETION PATHWAY PROTEIN G"/>
    <property type="match status" value="1"/>
</dbReference>
<organism evidence="2 3">
    <name type="scientific">Fuerstiella marisgermanici</name>
    <dbReference type="NCBI Taxonomy" id="1891926"/>
    <lineage>
        <taxon>Bacteria</taxon>
        <taxon>Pseudomonadati</taxon>
        <taxon>Planctomycetota</taxon>
        <taxon>Planctomycetia</taxon>
        <taxon>Planctomycetales</taxon>
        <taxon>Planctomycetaceae</taxon>
        <taxon>Fuerstiella</taxon>
    </lineage>
</organism>
<accession>A0A1P8WK08</accession>
<evidence type="ECO:0000259" key="1">
    <source>
        <dbReference type="Pfam" id="PF07596"/>
    </source>
</evidence>
<sequence>MFGQIDWNMGYGTSGTDGHGGANGVDPTGARRQIIPAFRCPSDPGTGRIPWTTPAGVKVTGAPANGGYAHGNYVGSVGTSTRLNTNTPGIFNQNNTVKIRDIVDGTSNVLAVAETVIGFYRESVNDSGNLTDCVGGSKDTSSTRMAGNSWFYAYFPQSAFFNTYVGPNNKVSVDCGVNSDRVNAAARSMHVGGVQVLMCDGSVRFVSENIDLGTWSFLGDMADGNVVGEF</sequence>
<gene>
    <name evidence="2" type="ORF">Fuma_04021</name>
</gene>
<dbReference type="PANTHER" id="PTHR30093:SF2">
    <property type="entry name" value="TYPE II SECRETION SYSTEM PROTEIN H"/>
    <property type="match status" value="1"/>
</dbReference>
<keyword evidence="3" id="KW-1185">Reference proteome</keyword>
<dbReference type="NCBIfam" id="TIGR04294">
    <property type="entry name" value="pre_pil_HX9DG"/>
    <property type="match status" value="1"/>
</dbReference>
<evidence type="ECO:0000313" key="2">
    <source>
        <dbReference type="EMBL" id="APZ94389.1"/>
    </source>
</evidence>
<dbReference type="InterPro" id="IPR011453">
    <property type="entry name" value="DUF1559"/>
</dbReference>
<dbReference type="EMBL" id="CP017641">
    <property type="protein sequence ID" value="APZ94389.1"/>
    <property type="molecule type" value="Genomic_DNA"/>
</dbReference>
<dbReference type="Pfam" id="PF07596">
    <property type="entry name" value="SBP_bac_10"/>
    <property type="match status" value="1"/>
</dbReference>
<dbReference type="KEGG" id="fmr:Fuma_04021"/>
<dbReference type="InterPro" id="IPR027558">
    <property type="entry name" value="Pre_pil_HX9DG_C"/>
</dbReference>
<feature type="domain" description="DUF1559" evidence="1">
    <location>
        <begin position="24"/>
        <end position="212"/>
    </location>
</feature>
<dbReference type="AlphaFoldDB" id="A0A1P8WK08"/>
<protein>
    <recommendedName>
        <fullName evidence="1">DUF1559 domain-containing protein</fullName>
    </recommendedName>
</protein>
<name>A0A1P8WK08_9PLAN</name>
<dbReference type="Proteomes" id="UP000187735">
    <property type="component" value="Chromosome"/>
</dbReference>
<proteinExistence type="predicted"/>
<reference evidence="2 3" key="1">
    <citation type="journal article" date="2016" name="Front. Microbiol.">
        <title>Fuerstia marisgermanicae gen. nov., sp. nov., an Unusual Member of the Phylum Planctomycetes from the German Wadden Sea.</title>
        <authorList>
            <person name="Kohn T."/>
            <person name="Heuer A."/>
            <person name="Jogler M."/>
            <person name="Vollmers J."/>
            <person name="Boedeker C."/>
            <person name="Bunk B."/>
            <person name="Rast P."/>
            <person name="Borchert D."/>
            <person name="Glockner I."/>
            <person name="Freese H.M."/>
            <person name="Klenk H.P."/>
            <person name="Overmann J."/>
            <person name="Kaster A.K."/>
            <person name="Rohde M."/>
            <person name="Wiegand S."/>
            <person name="Jogler C."/>
        </authorList>
    </citation>
    <scope>NUCLEOTIDE SEQUENCE [LARGE SCALE GENOMIC DNA]</scope>
    <source>
        <strain evidence="2 3">NH11</strain>
    </source>
</reference>